<dbReference type="AlphaFoldDB" id="A0A024RE47"/>
<dbReference type="EMBL" id="GL877733">
    <property type="protein sequence ID" value="ETA55742.1"/>
    <property type="molecule type" value="Genomic_DNA"/>
</dbReference>
<dbReference type="Proteomes" id="UP000011081">
    <property type="component" value="Unassembled WGS sequence"/>
</dbReference>
<dbReference type="RefSeq" id="XP_008075779.1">
    <property type="nucleotide sequence ID" value="XM_008077588.1"/>
</dbReference>
<organism evidence="1 2">
    <name type="scientific">Vavraia culicis (isolate floridensis)</name>
    <name type="common">Microsporidian parasite</name>
    <dbReference type="NCBI Taxonomy" id="948595"/>
    <lineage>
        <taxon>Eukaryota</taxon>
        <taxon>Fungi</taxon>
        <taxon>Fungi incertae sedis</taxon>
        <taxon>Microsporidia</taxon>
        <taxon>Pleistophoridae</taxon>
        <taxon>Vavraia</taxon>
    </lineage>
</organism>
<protein>
    <submittedName>
        <fullName evidence="1">Uncharacterized protein</fullName>
    </submittedName>
</protein>
<dbReference type="GeneID" id="19880716"/>
<sequence>IRQHHAWTTVRVQKEYPKRHSETTLMNINGYPEYRRRRTGFTYVRNVPVDNTNVVPYNEYLLMRYNCHINVEVCTSIKSVKYIFKYIYKGYDCANMHVYNNNEIDQYINTRYVSAPEAMWRLLEYKMSDRSHSIIRLPVHLPDEQ</sequence>
<accession>A0A024RE47</accession>
<evidence type="ECO:0000313" key="2">
    <source>
        <dbReference type="Proteomes" id="UP000011081"/>
    </source>
</evidence>
<dbReference type="OMA" id="ISAPEAY"/>
<evidence type="ECO:0000313" key="1">
    <source>
        <dbReference type="EMBL" id="ETA55742.1"/>
    </source>
</evidence>
<dbReference type="PANTHER" id="PTHR10492:SF57">
    <property type="entry name" value="ATP-DEPENDENT DNA HELICASE"/>
    <property type="match status" value="1"/>
</dbReference>
<keyword evidence="2" id="KW-1185">Reference proteome</keyword>
<dbReference type="STRING" id="948595.A0A024RE47"/>
<proteinExistence type="predicted"/>
<dbReference type="HOGENOM" id="CLU_001324_3_1_1"/>
<reference evidence="2" key="1">
    <citation type="submission" date="2011-03" db="EMBL/GenBank/DDBJ databases">
        <title>The genome sequence of Vavraia culicis strain floridensis.</title>
        <authorList>
            <consortium name="The Broad Institute Genome Sequencing Platform"/>
            <person name="Cuomo C."/>
            <person name="Becnel J."/>
            <person name="Sanscrainte N."/>
            <person name="Young S.K."/>
            <person name="Zeng Q."/>
            <person name="Gargeya S."/>
            <person name="Fitzgerald M."/>
            <person name="Haas B."/>
            <person name="Abouelleil A."/>
            <person name="Alvarado L."/>
            <person name="Arachchi H.M."/>
            <person name="Berlin A."/>
            <person name="Chapman S.B."/>
            <person name="Gearin G."/>
            <person name="Goldberg J."/>
            <person name="Griggs A."/>
            <person name="Gujja S."/>
            <person name="Hansen M."/>
            <person name="Heiman D."/>
            <person name="Howarth C."/>
            <person name="Larimer J."/>
            <person name="Lui A."/>
            <person name="MacDonald P.J.P."/>
            <person name="McCowen C."/>
            <person name="Montmayeur A."/>
            <person name="Murphy C."/>
            <person name="Neiman D."/>
            <person name="Pearson M."/>
            <person name="Priest M."/>
            <person name="Roberts A."/>
            <person name="Saif S."/>
            <person name="Shea T."/>
            <person name="Sisk P."/>
            <person name="Stolte C."/>
            <person name="Sykes S."/>
            <person name="Wortman J."/>
            <person name="Nusbaum C."/>
            <person name="Birren B."/>
        </authorList>
    </citation>
    <scope>NUCLEOTIDE SEQUENCE [LARGE SCALE GENOMIC DNA]</scope>
    <source>
        <strain evidence="2">floridensis</strain>
    </source>
</reference>
<dbReference type="PANTHER" id="PTHR10492">
    <property type="match status" value="1"/>
</dbReference>
<feature type="non-terminal residue" evidence="1">
    <location>
        <position position="1"/>
    </location>
</feature>
<gene>
    <name evidence="1" type="ORF">VCUG_02860</name>
</gene>
<dbReference type="InParanoid" id="A0A024RE47"/>
<dbReference type="VEuPathDB" id="MicrosporidiaDB:VCUG_02860"/>
<name>A0A024RE47_VAVCU</name>
<dbReference type="OrthoDB" id="2194345at2759"/>
<feature type="non-terminal residue" evidence="1">
    <location>
        <position position="145"/>
    </location>
</feature>